<evidence type="ECO:0000256" key="5">
    <source>
        <dbReference type="PIRSR" id="PIRSR608264-1"/>
    </source>
</evidence>
<dbReference type="AlphaFoldDB" id="A0A6J4R5M4"/>
<dbReference type="Gene3D" id="2.60.120.200">
    <property type="match status" value="1"/>
</dbReference>
<dbReference type="SUPFAM" id="SSF49899">
    <property type="entry name" value="Concanavalin A-like lectins/glucanases"/>
    <property type="match status" value="1"/>
</dbReference>
<feature type="domain" description="GH16" evidence="6">
    <location>
        <begin position="1"/>
        <end position="158"/>
    </location>
</feature>
<evidence type="ECO:0000313" key="7">
    <source>
        <dbReference type="EMBL" id="CAA9464759.1"/>
    </source>
</evidence>
<keyword evidence="4" id="KW-0326">Glycosidase</keyword>
<evidence type="ECO:0000256" key="4">
    <source>
        <dbReference type="ARBA" id="ARBA00023295"/>
    </source>
</evidence>
<dbReference type="InterPro" id="IPR000757">
    <property type="entry name" value="Beta-glucanase-like"/>
</dbReference>
<dbReference type="PRINTS" id="PR00737">
    <property type="entry name" value="GLHYDRLASE16"/>
</dbReference>
<dbReference type="InterPro" id="IPR013320">
    <property type="entry name" value="ConA-like_dom_sf"/>
</dbReference>
<keyword evidence="3" id="KW-0378">Hydrolase</keyword>
<name>A0A6J4R5M4_9ACTN</name>
<dbReference type="PANTHER" id="PTHR38121">
    <property type="entry name" value="GH16 DOMAIN-CONTAINING PROTEIN"/>
    <property type="match status" value="1"/>
</dbReference>
<dbReference type="PROSITE" id="PS51762">
    <property type="entry name" value="GH16_2"/>
    <property type="match status" value="1"/>
</dbReference>
<dbReference type="CDD" id="cd00413">
    <property type="entry name" value="Glyco_hydrolase_16"/>
    <property type="match status" value="1"/>
</dbReference>
<accession>A0A6J4R5M4</accession>
<sequence>MALKLPANSLNGGEISSNTLYGYDSYSARMQLPNAPSSITGFFLYQPPDYNSEIDIEIYNNSSRKAIFATYANGRQTNSQTMTLPFDPTAGYHDYRFDYAPGSVKFYADGRLMKRWTTGLPRTPMKLYVNAWYPRWLEGKMPTTDQSVLVDRIQATQR</sequence>
<reference evidence="7" key="1">
    <citation type="submission" date="2020-02" db="EMBL/GenBank/DDBJ databases">
        <authorList>
            <person name="Meier V. D."/>
        </authorList>
    </citation>
    <scope>NUCLEOTIDE SEQUENCE</scope>
    <source>
        <strain evidence="7">AVDCRST_MAG28</strain>
    </source>
</reference>
<dbReference type="PANTHER" id="PTHR38121:SF2">
    <property type="entry name" value="ACYLTRANSFERASE 3 DOMAIN-CONTAINING PROTEIN"/>
    <property type="match status" value="1"/>
</dbReference>
<evidence type="ECO:0000256" key="2">
    <source>
        <dbReference type="ARBA" id="ARBA00012690"/>
    </source>
</evidence>
<protein>
    <recommendedName>
        <fullName evidence="2">licheninase</fullName>
        <ecNumber evidence="2">3.2.1.73</ecNumber>
    </recommendedName>
</protein>
<proteinExistence type="predicted"/>
<evidence type="ECO:0000256" key="3">
    <source>
        <dbReference type="ARBA" id="ARBA00022801"/>
    </source>
</evidence>
<dbReference type="GO" id="GO:0005975">
    <property type="term" value="P:carbohydrate metabolic process"/>
    <property type="evidence" value="ECO:0007669"/>
    <property type="project" value="InterPro"/>
</dbReference>
<organism evidence="7">
    <name type="scientific">uncultured Rubrobacteraceae bacterium</name>
    <dbReference type="NCBI Taxonomy" id="349277"/>
    <lineage>
        <taxon>Bacteria</taxon>
        <taxon>Bacillati</taxon>
        <taxon>Actinomycetota</taxon>
        <taxon>Rubrobacteria</taxon>
        <taxon>Rubrobacterales</taxon>
        <taxon>Rubrobacteraceae</taxon>
        <taxon>environmental samples</taxon>
    </lineage>
</organism>
<dbReference type="GO" id="GO:0042972">
    <property type="term" value="F:licheninase activity"/>
    <property type="evidence" value="ECO:0007669"/>
    <property type="project" value="UniProtKB-EC"/>
</dbReference>
<gene>
    <name evidence="7" type="ORF">AVDCRST_MAG28-3921</name>
</gene>
<dbReference type="EC" id="3.2.1.73" evidence="2"/>
<feature type="active site" description="Nucleophile" evidence="5">
    <location>
        <position position="53"/>
    </location>
</feature>
<dbReference type="InterPro" id="IPR008264">
    <property type="entry name" value="Beta_glucanase"/>
</dbReference>
<dbReference type="EMBL" id="CADCVE010000099">
    <property type="protein sequence ID" value="CAA9464759.1"/>
    <property type="molecule type" value="Genomic_DNA"/>
</dbReference>
<evidence type="ECO:0000259" key="6">
    <source>
        <dbReference type="PROSITE" id="PS51762"/>
    </source>
</evidence>
<evidence type="ECO:0000256" key="1">
    <source>
        <dbReference type="ARBA" id="ARBA00000481"/>
    </source>
</evidence>
<dbReference type="Pfam" id="PF00722">
    <property type="entry name" value="Glyco_hydro_16"/>
    <property type="match status" value="1"/>
</dbReference>
<comment type="catalytic activity">
    <reaction evidence="1">
        <text>Hydrolysis of (1-&gt;4)-beta-D-glucosidic linkages in beta-D-glucans containing (1-&gt;3)- and (1-&gt;4)-bonds.</text>
        <dbReference type="EC" id="3.2.1.73"/>
    </reaction>
</comment>
<feature type="active site" description="Proton donor" evidence="5">
    <location>
        <position position="57"/>
    </location>
</feature>